<sequence>MPKPDHLLTTIFLVGIVFYGGIFVYLHLKGPVPDYIPEVPVDIYTDTSAILACNTYGISNCPSACGVCPPTEASSALVCEALNMCLWRGFDIDWQSKARSQTAAGSTRGSEYGSAYWSEVLGFLGAGMVQGVTQRPGLEAVIHMTDGTKKIALEPSPDAIYAAVEECGTPCAQITEVME</sequence>
<dbReference type="AlphaFoldDB" id="A0A1J5ILQ4"/>
<dbReference type="EMBL" id="MNZT01000112">
    <property type="protein sequence ID" value="OIP95322.1"/>
    <property type="molecule type" value="Genomic_DNA"/>
</dbReference>
<name>A0A1J5ILQ4_9BACT</name>
<reference evidence="2 3" key="1">
    <citation type="journal article" date="2016" name="Environ. Microbiol.">
        <title>Genomic resolution of a cold subsurface aquifer community provides metabolic insights for novel microbes adapted to high CO concentrations.</title>
        <authorList>
            <person name="Probst A.J."/>
            <person name="Castelle C.J."/>
            <person name="Singh A."/>
            <person name="Brown C.T."/>
            <person name="Anantharaman K."/>
            <person name="Sharon I."/>
            <person name="Hug L.A."/>
            <person name="Burstein D."/>
            <person name="Emerson J.B."/>
            <person name="Thomas B.C."/>
            <person name="Banfield J.F."/>
        </authorList>
    </citation>
    <scope>NUCLEOTIDE SEQUENCE [LARGE SCALE GENOMIC DNA]</scope>
    <source>
        <strain evidence="2">CG2_30_54_11</strain>
    </source>
</reference>
<keyword evidence="1" id="KW-0812">Transmembrane</keyword>
<protein>
    <submittedName>
        <fullName evidence="2">Uncharacterized protein</fullName>
    </submittedName>
</protein>
<evidence type="ECO:0000256" key="1">
    <source>
        <dbReference type="SAM" id="Phobius"/>
    </source>
</evidence>
<feature type="transmembrane region" description="Helical" evidence="1">
    <location>
        <begin position="6"/>
        <end position="26"/>
    </location>
</feature>
<accession>A0A1J5ILQ4</accession>
<organism evidence="2 3">
    <name type="scientific">Candidatus Wirthbacteria bacterium CG2_30_54_11</name>
    <dbReference type="NCBI Taxonomy" id="1817892"/>
    <lineage>
        <taxon>Bacteria</taxon>
        <taxon>Candidatus Wirthbacteria</taxon>
    </lineage>
</organism>
<dbReference type="STRING" id="1817892.AUK40_06190"/>
<comment type="caution">
    <text evidence="2">The sequence shown here is derived from an EMBL/GenBank/DDBJ whole genome shotgun (WGS) entry which is preliminary data.</text>
</comment>
<evidence type="ECO:0000313" key="3">
    <source>
        <dbReference type="Proteomes" id="UP000183245"/>
    </source>
</evidence>
<keyword evidence="1" id="KW-1133">Transmembrane helix</keyword>
<proteinExistence type="predicted"/>
<evidence type="ECO:0000313" key="2">
    <source>
        <dbReference type="EMBL" id="OIP95322.1"/>
    </source>
</evidence>
<dbReference type="Proteomes" id="UP000183245">
    <property type="component" value="Unassembled WGS sequence"/>
</dbReference>
<gene>
    <name evidence="2" type="ORF">AUK40_06190</name>
</gene>
<keyword evidence="1" id="KW-0472">Membrane</keyword>